<evidence type="ECO:0000313" key="2">
    <source>
        <dbReference type="Proteomes" id="UP000248148"/>
    </source>
</evidence>
<gene>
    <name evidence="1" type="ORF">BJ122_102241</name>
</gene>
<keyword evidence="2" id="KW-1185">Reference proteome</keyword>
<name>A0A318TT43_9BRAD</name>
<organism evidence="1 2">
    <name type="scientific">Rhodopseudomonas faecalis</name>
    <dbReference type="NCBI Taxonomy" id="99655"/>
    <lineage>
        <taxon>Bacteria</taxon>
        <taxon>Pseudomonadati</taxon>
        <taxon>Pseudomonadota</taxon>
        <taxon>Alphaproteobacteria</taxon>
        <taxon>Hyphomicrobiales</taxon>
        <taxon>Nitrobacteraceae</taxon>
        <taxon>Rhodopseudomonas</taxon>
    </lineage>
</organism>
<accession>A0A318TT43</accession>
<dbReference type="RefSeq" id="WP_110779651.1">
    <property type="nucleotide sequence ID" value="NZ_QJTI01000002.1"/>
</dbReference>
<sequence length="80" mass="8628">MNLPFVCEVRINIDGKTLSLSKAIMPLDLAAIAPPADPAAGLSPENAAEFHERAERRDRFVSALGASIAREITEGLFHAR</sequence>
<reference evidence="1 2" key="1">
    <citation type="submission" date="2018-06" db="EMBL/GenBank/DDBJ databases">
        <title>Genomic Encyclopedia of Archaeal and Bacterial Type Strains, Phase II (KMG-II): from individual species to whole genera.</title>
        <authorList>
            <person name="Goeker M."/>
        </authorList>
    </citation>
    <scope>NUCLEOTIDE SEQUENCE [LARGE SCALE GENOMIC DNA]</scope>
    <source>
        <strain evidence="1 2">JCM 11668</strain>
    </source>
</reference>
<dbReference type="AlphaFoldDB" id="A0A318TT43"/>
<comment type="caution">
    <text evidence="1">The sequence shown here is derived from an EMBL/GenBank/DDBJ whole genome shotgun (WGS) entry which is preliminary data.</text>
</comment>
<proteinExistence type="predicted"/>
<dbReference type="Proteomes" id="UP000248148">
    <property type="component" value="Unassembled WGS sequence"/>
</dbReference>
<dbReference type="EMBL" id="QJTI01000002">
    <property type="protein sequence ID" value="PYF05015.1"/>
    <property type="molecule type" value="Genomic_DNA"/>
</dbReference>
<evidence type="ECO:0000313" key="1">
    <source>
        <dbReference type="EMBL" id="PYF05015.1"/>
    </source>
</evidence>
<protein>
    <submittedName>
        <fullName evidence="1">Uncharacterized protein</fullName>
    </submittedName>
</protein>